<dbReference type="RefSeq" id="WP_013427610.1">
    <property type="nucleotide sequence ID" value="NC_014666.1"/>
</dbReference>
<proteinExistence type="predicted"/>
<dbReference type="KEGG" id="fri:FraEuI1c_6522"/>
<organism evidence="3 4">
    <name type="scientific">Pseudofrankia inefficax (strain DSM 45817 / CECT 9037 / DDB 130130 / EuI1c)</name>
    <name type="common">Frankia inefficax</name>
    <dbReference type="NCBI Taxonomy" id="298654"/>
    <lineage>
        <taxon>Bacteria</taxon>
        <taxon>Bacillati</taxon>
        <taxon>Actinomycetota</taxon>
        <taxon>Actinomycetes</taxon>
        <taxon>Frankiales</taxon>
        <taxon>Frankiaceae</taxon>
        <taxon>Pseudofrankia</taxon>
    </lineage>
</organism>
<keyword evidence="4" id="KW-1185">Reference proteome</keyword>
<dbReference type="AlphaFoldDB" id="E3J8G4"/>
<feature type="region of interest" description="Disordered" evidence="1">
    <location>
        <begin position="161"/>
        <end position="183"/>
    </location>
</feature>
<dbReference type="InParanoid" id="E3J8G4"/>
<sequence length="183" mass="19101" precursor="true">MRRDRRWIGAAVWVFVGAAVWLVSLASLAAVSVAECVAALVAGVLGATAAALGRRAIGQAGPGSDARGRREPHPRARWRLVARLPAAVLADTGRVFVQAARRDSVGGLRVLYLDAAGEGAHAARNRVAATMLLGVTPGTYVTDVDRDTGVVTIHALVPPSATERALDRSATGPPADGERRETR</sequence>
<evidence type="ECO:0000256" key="2">
    <source>
        <dbReference type="SAM" id="Phobius"/>
    </source>
</evidence>
<accession>E3J8G4</accession>
<protein>
    <submittedName>
        <fullName evidence="3">Uncharacterized protein</fullName>
    </submittedName>
</protein>
<feature type="transmembrane region" description="Helical" evidence="2">
    <location>
        <begin position="37"/>
        <end position="57"/>
    </location>
</feature>
<dbReference type="STRING" id="298654.FraEuI1c_6522"/>
<evidence type="ECO:0000313" key="3">
    <source>
        <dbReference type="EMBL" id="ADP84498.1"/>
    </source>
</evidence>
<keyword evidence="2" id="KW-0472">Membrane</keyword>
<evidence type="ECO:0000313" key="4">
    <source>
        <dbReference type="Proteomes" id="UP000002484"/>
    </source>
</evidence>
<evidence type="ECO:0000256" key="1">
    <source>
        <dbReference type="SAM" id="MobiDB-lite"/>
    </source>
</evidence>
<keyword evidence="2" id="KW-1133">Transmembrane helix</keyword>
<reference evidence="3 4" key="1">
    <citation type="submission" date="2010-10" db="EMBL/GenBank/DDBJ databases">
        <title>Complete sequence of Frankia sp. EuI1c.</title>
        <authorList>
            <consortium name="US DOE Joint Genome Institute"/>
            <person name="Lucas S."/>
            <person name="Copeland A."/>
            <person name="Lapidus A."/>
            <person name="Cheng J.-F."/>
            <person name="Bruce D."/>
            <person name="Goodwin L."/>
            <person name="Pitluck S."/>
            <person name="Chertkov O."/>
            <person name="Detter J.C."/>
            <person name="Han C."/>
            <person name="Tapia R."/>
            <person name="Land M."/>
            <person name="Hauser L."/>
            <person name="Jeffries C."/>
            <person name="Kyrpides N."/>
            <person name="Ivanova N."/>
            <person name="Mikhailova N."/>
            <person name="Beauchemin N."/>
            <person name="Sen A."/>
            <person name="Sur S.A."/>
            <person name="Gtari M."/>
            <person name="Wall L."/>
            <person name="Tisa L."/>
            <person name="Woyke T."/>
        </authorList>
    </citation>
    <scope>NUCLEOTIDE SEQUENCE [LARGE SCALE GENOMIC DNA]</scope>
    <source>
        <strain evidence="4">DSM 45817 / CECT 9037 / EuI1c</strain>
    </source>
</reference>
<name>E3J8G4_PSEI1</name>
<dbReference type="HOGENOM" id="CLU_1473142_0_0_11"/>
<dbReference type="Proteomes" id="UP000002484">
    <property type="component" value="Chromosome"/>
</dbReference>
<feature type="transmembrane region" description="Helical" evidence="2">
    <location>
        <begin position="7"/>
        <end position="31"/>
    </location>
</feature>
<dbReference type="EMBL" id="CP002299">
    <property type="protein sequence ID" value="ADP84498.1"/>
    <property type="molecule type" value="Genomic_DNA"/>
</dbReference>
<gene>
    <name evidence="3" type="ordered locus">FraEuI1c_6522</name>
</gene>
<keyword evidence="2" id="KW-0812">Transmembrane</keyword>